<dbReference type="RefSeq" id="WP_004594464.1">
    <property type="nucleotide sequence ID" value="NZ_CP031314.1"/>
</dbReference>
<gene>
    <name evidence="3" type="ORF">DV707_18325</name>
    <name evidence="4" type="ORF">SAMN04488133_3380</name>
</gene>
<reference evidence="3 6" key="2">
    <citation type="journal article" date="2019" name="Nat. Commun.">
        <title>A new type of DNA phosphorothioation-based antiviral system in archaea.</title>
        <authorList>
            <person name="Xiong L."/>
            <person name="Liu S."/>
            <person name="Chen S."/>
            <person name="Xiao Y."/>
            <person name="Zhu B."/>
            <person name="Gao Y."/>
            <person name="Zhang Y."/>
            <person name="Chen B."/>
            <person name="Luo J."/>
            <person name="Deng Z."/>
            <person name="Chen X."/>
            <person name="Wang L."/>
            <person name="Chen S."/>
        </authorList>
    </citation>
    <scope>NUCLEOTIDE SEQUENCE [LARGE SCALE GENOMIC DNA]</scope>
    <source>
        <strain evidence="3 6">CGMCC 1.10331</strain>
        <plasmid evidence="3 6">unnamed3</plasmid>
    </source>
</reference>
<dbReference type="Pfam" id="PF24728">
    <property type="entry name" value="DUF7680"/>
    <property type="match status" value="1"/>
</dbReference>
<dbReference type="AlphaFoldDB" id="A0A1H6CDM0"/>
<evidence type="ECO:0000313" key="5">
    <source>
        <dbReference type="Proteomes" id="UP000236740"/>
    </source>
</evidence>
<geneLocation type="plasmid" evidence="3">
    <name>unnamed3</name>
</geneLocation>
<dbReference type="GeneID" id="69156721"/>
<feature type="region of interest" description="Disordered" evidence="1">
    <location>
        <begin position="1"/>
        <end position="21"/>
    </location>
</feature>
<organism evidence="4 5">
    <name type="scientific">Halobellus limi</name>
    <dbReference type="NCBI Taxonomy" id="699433"/>
    <lineage>
        <taxon>Archaea</taxon>
        <taxon>Methanobacteriati</taxon>
        <taxon>Methanobacteriota</taxon>
        <taxon>Stenosarchaea group</taxon>
        <taxon>Halobacteria</taxon>
        <taxon>Halobacteriales</taxon>
        <taxon>Haloferacaceae</taxon>
        <taxon>Halobellus</taxon>
    </lineage>
</organism>
<dbReference type="EMBL" id="FNVN01000007">
    <property type="protein sequence ID" value="SEG71109.1"/>
    <property type="molecule type" value="Genomic_DNA"/>
</dbReference>
<protein>
    <recommendedName>
        <fullName evidence="2">DUF7680 domain-containing protein</fullName>
    </recommendedName>
</protein>
<dbReference type="InterPro" id="IPR056097">
    <property type="entry name" value="DUF7680"/>
</dbReference>
<dbReference type="KEGG" id="hlm:DV707_18325"/>
<evidence type="ECO:0000313" key="3">
    <source>
        <dbReference type="EMBL" id="QCC49678.1"/>
    </source>
</evidence>
<dbReference type="EMBL" id="CP031314">
    <property type="protein sequence ID" value="QCC49678.1"/>
    <property type="molecule type" value="Genomic_DNA"/>
</dbReference>
<feature type="domain" description="DUF7680" evidence="2">
    <location>
        <begin position="35"/>
        <end position="210"/>
    </location>
</feature>
<evidence type="ECO:0000313" key="4">
    <source>
        <dbReference type="EMBL" id="SEG71109.1"/>
    </source>
</evidence>
<reference evidence="4 5" key="1">
    <citation type="submission" date="2016-10" db="EMBL/GenBank/DDBJ databases">
        <authorList>
            <person name="de Groot N.N."/>
        </authorList>
    </citation>
    <scope>NUCLEOTIDE SEQUENCE [LARGE SCALE GENOMIC DNA]</scope>
    <source>
        <strain evidence="4 5">CGMCC 1.10331</strain>
    </source>
</reference>
<sequence>MASRGSEFETSPAEGTEEDRLVRYGTSMFGGRPTFTLVRRETDGGGEWTLHELLPREQAEARRDRLERDGRSLSITPVEDLVSDIAGDDLLSKLDGWTWDEWAGAKVARLDPTRVRALQDVVREAIEGTPGDSSEVLTGGAGFVFLPETAGVRLAVAFRGVKPIQRIDRMRSLARGVARMSDEECYYWYAKCRSPSSPNGEKALRVLLTDHIE</sequence>
<keyword evidence="3" id="KW-0614">Plasmid</keyword>
<name>A0A1H6CDM0_9EURY</name>
<evidence type="ECO:0000313" key="6">
    <source>
        <dbReference type="Proteomes" id="UP000296733"/>
    </source>
</evidence>
<dbReference type="Proteomes" id="UP000236740">
    <property type="component" value="Unassembled WGS sequence"/>
</dbReference>
<dbReference type="Proteomes" id="UP000296733">
    <property type="component" value="Plasmid unnamed3"/>
</dbReference>
<keyword evidence="5" id="KW-1185">Reference proteome</keyword>
<proteinExistence type="predicted"/>
<accession>A0A1H6CDM0</accession>
<dbReference type="OrthoDB" id="190685at2157"/>
<evidence type="ECO:0000256" key="1">
    <source>
        <dbReference type="SAM" id="MobiDB-lite"/>
    </source>
</evidence>
<evidence type="ECO:0000259" key="2">
    <source>
        <dbReference type="Pfam" id="PF24728"/>
    </source>
</evidence>